<keyword evidence="4" id="KW-1185">Reference proteome</keyword>
<dbReference type="AlphaFoldDB" id="A0A6P0UFH3"/>
<keyword evidence="1" id="KW-0175">Coiled coil</keyword>
<evidence type="ECO:0000256" key="2">
    <source>
        <dbReference type="SAM" id="Phobius"/>
    </source>
</evidence>
<protein>
    <submittedName>
        <fullName evidence="3">Uncharacterized protein</fullName>
    </submittedName>
</protein>
<dbReference type="Pfam" id="PF19578">
    <property type="entry name" value="DUF6090"/>
    <property type="match status" value="1"/>
</dbReference>
<feature type="transmembrane region" description="Helical" evidence="2">
    <location>
        <begin position="21"/>
        <end position="42"/>
    </location>
</feature>
<dbReference type="InterPro" id="IPR045749">
    <property type="entry name" value="DUF6090"/>
</dbReference>
<evidence type="ECO:0000256" key="1">
    <source>
        <dbReference type="SAM" id="Coils"/>
    </source>
</evidence>
<accession>A0A6P0UFH3</accession>
<proteinExistence type="predicted"/>
<dbReference type="Proteomes" id="UP000468443">
    <property type="component" value="Unassembled WGS sequence"/>
</dbReference>
<feature type="coiled-coil region" evidence="1">
    <location>
        <begin position="42"/>
        <end position="83"/>
    </location>
</feature>
<evidence type="ECO:0000313" key="4">
    <source>
        <dbReference type="Proteomes" id="UP000468443"/>
    </source>
</evidence>
<dbReference type="RefSeq" id="WP_163692018.1">
    <property type="nucleotide sequence ID" value="NZ_FXTW01000001.1"/>
</dbReference>
<keyword evidence="2" id="KW-1133">Transmembrane helix</keyword>
<sequence>MIHFFRKTRKKLAEDNQFFKYTRYAIGEILLVVIGILIALQINNWNEERKSELRELSLLRELRTNLETNIQNLESDIVKQRNSIKYFDYILRLPVDRLPYSDSLPRSLSTASYAPDVVLTASAFETFKSEGLDLIKNDSLRREILNLFEVAYPTLMQETRRLEDQLWPAVVIPLYQKHFSSDMDQWIPNDYEQWLDDKEFFNMLSFRKTLRQFSTNIKLETVDKTSEVIRLIDEELEARGDH</sequence>
<name>A0A6P0UFH3_9FLAO</name>
<organism evidence="3 4">
    <name type="scientific">Muriicola jejuensis</name>
    <dbReference type="NCBI Taxonomy" id="504488"/>
    <lineage>
        <taxon>Bacteria</taxon>
        <taxon>Pseudomonadati</taxon>
        <taxon>Bacteroidota</taxon>
        <taxon>Flavobacteriia</taxon>
        <taxon>Flavobacteriales</taxon>
        <taxon>Flavobacteriaceae</taxon>
        <taxon>Muriicola</taxon>
    </lineage>
</organism>
<evidence type="ECO:0000313" key="3">
    <source>
        <dbReference type="EMBL" id="NER09993.1"/>
    </source>
</evidence>
<comment type="caution">
    <text evidence="3">The sequence shown here is derived from an EMBL/GenBank/DDBJ whole genome shotgun (WGS) entry which is preliminary data.</text>
</comment>
<keyword evidence="2" id="KW-0812">Transmembrane</keyword>
<reference evidence="3 4" key="1">
    <citation type="submission" date="2020-01" db="EMBL/GenBank/DDBJ databases">
        <title>Muriicola jejuensis KCTC 22299.</title>
        <authorList>
            <person name="Wang G."/>
        </authorList>
    </citation>
    <scope>NUCLEOTIDE SEQUENCE [LARGE SCALE GENOMIC DNA]</scope>
    <source>
        <strain evidence="3 4">KCTC 22299</strain>
    </source>
</reference>
<dbReference type="EMBL" id="JAABOP010000001">
    <property type="protein sequence ID" value="NER09993.1"/>
    <property type="molecule type" value="Genomic_DNA"/>
</dbReference>
<gene>
    <name evidence="3" type="ORF">GWK09_05665</name>
</gene>
<keyword evidence="2" id="KW-0472">Membrane</keyword>